<feature type="transmembrane region" description="Helical" evidence="2">
    <location>
        <begin position="136"/>
        <end position="154"/>
    </location>
</feature>
<sequence>MKEATIPASNADVSLRVLNDETSETNGPVSNSDDLQQKACLETKKNHITDANHDDSSKPFNHERPDTQIHSDSLPPPYSELRNNVDLESGREKIKDRMPWWEVLIDSLFIVSTLSLACGLILYYFTGTAPKQKISWTILGVWHIVLFMFLIVNFKRWFLKNRKSSN</sequence>
<feature type="compositionally biased region" description="Polar residues" evidence="1">
    <location>
        <begin position="24"/>
        <end position="34"/>
    </location>
</feature>
<evidence type="ECO:0000256" key="2">
    <source>
        <dbReference type="SAM" id="Phobius"/>
    </source>
</evidence>
<dbReference type="HOGENOM" id="CLU_1603688_0_0_1"/>
<keyword evidence="2" id="KW-0812">Transmembrane</keyword>
<dbReference type="AlphaFoldDB" id="S9Q405"/>
<keyword evidence="2" id="KW-0472">Membrane</keyword>
<dbReference type="GeneID" id="25031281"/>
<feature type="region of interest" description="Disordered" evidence="1">
    <location>
        <begin position="1"/>
        <end position="77"/>
    </location>
</feature>
<keyword evidence="4" id="KW-1185">Reference proteome</keyword>
<dbReference type="VEuPathDB" id="FungiDB:SOCG_02304"/>
<dbReference type="RefSeq" id="XP_013016251.1">
    <property type="nucleotide sequence ID" value="XM_013160797.1"/>
</dbReference>
<accession>S9Q405</accession>
<name>S9Q405_SCHOY</name>
<dbReference type="EMBL" id="KE503206">
    <property type="protein sequence ID" value="EPX74822.1"/>
    <property type="molecule type" value="Genomic_DNA"/>
</dbReference>
<dbReference type="OrthoDB" id="10455071at2759"/>
<dbReference type="Proteomes" id="UP000016088">
    <property type="component" value="Unassembled WGS sequence"/>
</dbReference>
<reference evidence="3 4" key="1">
    <citation type="journal article" date="2011" name="Science">
        <title>Comparative functional genomics of the fission yeasts.</title>
        <authorList>
            <person name="Rhind N."/>
            <person name="Chen Z."/>
            <person name="Yassour M."/>
            <person name="Thompson D.A."/>
            <person name="Haas B.J."/>
            <person name="Habib N."/>
            <person name="Wapinski I."/>
            <person name="Roy S."/>
            <person name="Lin M.F."/>
            <person name="Heiman D.I."/>
            <person name="Young S.K."/>
            <person name="Furuya K."/>
            <person name="Guo Y."/>
            <person name="Pidoux A."/>
            <person name="Chen H.M."/>
            <person name="Robbertse B."/>
            <person name="Goldberg J.M."/>
            <person name="Aoki K."/>
            <person name="Bayne E.H."/>
            <person name="Berlin A.M."/>
            <person name="Desjardins C.A."/>
            <person name="Dobbs E."/>
            <person name="Dukaj L."/>
            <person name="Fan L."/>
            <person name="FitzGerald M.G."/>
            <person name="French C."/>
            <person name="Gujja S."/>
            <person name="Hansen K."/>
            <person name="Keifenheim D."/>
            <person name="Levin J.Z."/>
            <person name="Mosher R.A."/>
            <person name="Mueller C.A."/>
            <person name="Pfiffner J."/>
            <person name="Priest M."/>
            <person name="Russ C."/>
            <person name="Smialowska A."/>
            <person name="Swoboda P."/>
            <person name="Sykes S.M."/>
            <person name="Vaughn M."/>
            <person name="Vengrova S."/>
            <person name="Yoder R."/>
            <person name="Zeng Q."/>
            <person name="Allshire R."/>
            <person name="Baulcombe D."/>
            <person name="Birren B.W."/>
            <person name="Brown W."/>
            <person name="Ekwall K."/>
            <person name="Kellis M."/>
            <person name="Leatherwood J."/>
            <person name="Levin H."/>
            <person name="Margalit H."/>
            <person name="Martienssen R."/>
            <person name="Nieduszynski C.A."/>
            <person name="Spatafora J.W."/>
            <person name="Friedman N."/>
            <person name="Dalgaard J.Z."/>
            <person name="Baumann P."/>
            <person name="Niki H."/>
            <person name="Regev A."/>
            <person name="Nusbaum C."/>
        </authorList>
    </citation>
    <scope>NUCLEOTIDE SEQUENCE [LARGE SCALE GENOMIC DNA]</scope>
    <source>
        <strain evidence="4">yFS286</strain>
    </source>
</reference>
<evidence type="ECO:0000313" key="4">
    <source>
        <dbReference type="Proteomes" id="UP000016088"/>
    </source>
</evidence>
<proteinExistence type="predicted"/>
<protein>
    <recommendedName>
        <fullName evidence="5">Transmembrane protein</fullName>
    </recommendedName>
</protein>
<feature type="compositionally biased region" description="Basic and acidic residues" evidence="1">
    <location>
        <begin position="41"/>
        <end position="69"/>
    </location>
</feature>
<gene>
    <name evidence="3" type="ORF">SOCG_02304</name>
</gene>
<feature type="transmembrane region" description="Helical" evidence="2">
    <location>
        <begin position="103"/>
        <end position="124"/>
    </location>
</feature>
<evidence type="ECO:0008006" key="5">
    <source>
        <dbReference type="Google" id="ProtNLM"/>
    </source>
</evidence>
<evidence type="ECO:0000256" key="1">
    <source>
        <dbReference type="SAM" id="MobiDB-lite"/>
    </source>
</evidence>
<keyword evidence="2" id="KW-1133">Transmembrane helix</keyword>
<organism evidence="3 4">
    <name type="scientific">Schizosaccharomyces octosporus (strain yFS286)</name>
    <name type="common">Fission yeast</name>
    <name type="synonym">Octosporomyces octosporus</name>
    <dbReference type="NCBI Taxonomy" id="483514"/>
    <lineage>
        <taxon>Eukaryota</taxon>
        <taxon>Fungi</taxon>
        <taxon>Dikarya</taxon>
        <taxon>Ascomycota</taxon>
        <taxon>Taphrinomycotina</taxon>
        <taxon>Schizosaccharomycetes</taxon>
        <taxon>Schizosaccharomycetales</taxon>
        <taxon>Schizosaccharomycetaceae</taxon>
        <taxon>Schizosaccharomyces</taxon>
    </lineage>
</organism>
<evidence type="ECO:0000313" key="3">
    <source>
        <dbReference type="EMBL" id="EPX74822.1"/>
    </source>
</evidence>